<dbReference type="SUPFAM" id="SSF57302">
    <property type="entry name" value="Snake toxin-like"/>
    <property type="match status" value="1"/>
</dbReference>
<dbReference type="Gene3D" id="1.10.510.10">
    <property type="entry name" value="Transferase(Phosphotransferase) domain 1"/>
    <property type="match status" value="1"/>
</dbReference>
<evidence type="ECO:0000256" key="11">
    <source>
        <dbReference type="ARBA" id="ARBA00023136"/>
    </source>
</evidence>
<evidence type="ECO:0000256" key="9">
    <source>
        <dbReference type="ARBA" id="ARBA00022840"/>
    </source>
</evidence>
<feature type="chain" id="PRO_5040157135" description="Serine/threonine-protein kinase receptor" evidence="15">
    <location>
        <begin position="17"/>
        <end position="757"/>
    </location>
</feature>
<keyword evidence="14" id="KW-0479">Metal-binding</keyword>
<dbReference type="AlphaFoldDB" id="A0A9P0MT67"/>
<keyword evidence="8 14" id="KW-0418">Kinase</keyword>
<dbReference type="EMBL" id="OV725081">
    <property type="protein sequence ID" value="CAH1401667.1"/>
    <property type="molecule type" value="Genomic_DNA"/>
</dbReference>
<dbReference type="PANTHER" id="PTHR23255">
    <property type="entry name" value="TRANSFORMING GROWTH FACTOR-BETA RECEPTOR TYPE I AND II"/>
    <property type="match status" value="1"/>
</dbReference>
<dbReference type="CDD" id="cd23533">
    <property type="entry name" value="TFP_LU_ECD_BMPR2_like"/>
    <property type="match status" value="1"/>
</dbReference>
<accession>A0A9P0MT67</accession>
<dbReference type="GO" id="GO:0046872">
    <property type="term" value="F:metal ion binding"/>
    <property type="evidence" value="ECO:0007669"/>
    <property type="project" value="UniProtKB-KW"/>
</dbReference>
<keyword evidence="6 15" id="KW-0732">Signal</keyword>
<evidence type="ECO:0000256" key="13">
    <source>
        <dbReference type="PROSITE-ProRule" id="PRU10141"/>
    </source>
</evidence>
<dbReference type="PROSITE" id="PS50011">
    <property type="entry name" value="PROTEIN_KINASE_DOM"/>
    <property type="match status" value="1"/>
</dbReference>
<dbReference type="GO" id="GO:0005524">
    <property type="term" value="F:ATP binding"/>
    <property type="evidence" value="ECO:0007669"/>
    <property type="project" value="UniProtKB-UniRule"/>
</dbReference>
<dbReference type="GO" id="GO:0005886">
    <property type="term" value="C:plasma membrane"/>
    <property type="evidence" value="ECO:0007669"/>
    <property type="project" value="TreeGrafter"/>
</dbReference>
<keyword evidence="9 13" id="KW-0067">ATP-binding</keyword>
<keyword evidence="3 14" id="KW-0723">Serine/threonine-protein kinase</keyword>
<dbReference type="PRINTS" id="PR00653">
    <property type="entry name" value="ACTIVIN2R"/>
</dbReference>
<keyword evidence="4 14" id="KW-0808">Transferase</keyword>
<dbReference type="InterPro" id="IPR045860">
    <property type="entry name" value="Snake_toxin-like_sf"/>
</dbReference>
<evidence type="ECO:0000256" key="6">
    <source>
        <dbReference type="ARBA" id="ARBA00022729"/>
    </source>
</evidence>
<keyword evidence="7 13" id="KW-0547">Nucleotide-binding</keyword>
<dbReference type="Gene3D" id="3.30.200.20">
    <property type="entry name" value="Phosphorylase Kinase, domain 1"/>
    <property type="match status" value="1"/>
</dbReference>
<sequence length="757" mass="84596">METFFFILLFFTAIRGNIVQRICAKSKESYNVTEDNIQNFAYANEGKEDCNTGVVTCYSLWRIVSGANNASVIQIITQGCWETSRLSDCLGEECLPQKTNSQTMFCCCNANFCNVNITKFDVDVITTTPAISGAIEGRTDNANNGREKFVLIGAGISLIASLLVLIAFLKRWSPLVEKEINQKSNDGVEICGREIHNAIYTMPNISLTRIVGEGRYGTVWLGLVRGEQIAVKMFPQHYSHYFYNEKDIYTLPFMKHSSLLTYFGSDESRDKDGITRLCLFLSYCPMGTLQEFLKERTMSLSTFCSLAVSTAAGLAHLHTEIHAHGKWKPCITHRDINSRNILVKEDMTCCICDLGLAVKITGPHYYSLGEEMHAETKSINDVGTLRYMAPEVLEGAVNLRDCETSLKQIDVYALGLVLWEMAIRVTDFYQKPSDVLPYMLPFEREVGLHPTLEEMQMAVCRNKARAMFPRDWKCTRASKCIRETIEDCTDQDGEARLTALCVQERLTHIYRATADGGSSPAGNQTNANFSMTILNYNNNYYNNINNCFGNNTDSELTGDRDRTDGGLSEGTVETIITHSPSESSSHLIFATECLQPYQGRNPCLERNLLSDSSEEVCIIETSAKDSRETQALISHAPAQRILRPPPPVPYHQNSPFQPLKQTNEEVGSNCGTGVVSRFSVPLKKLLGGEGKLTVSPFEPPRPTSLTLFTEEEEARLRELSGRIGTPGDLPPAVRKKRGERAARLSLYDDRIMSNSTF</sequence>
<feature type="binding site" evidence="13">
    <location>
        <position position="232"/>
    </location>
    <ligand>
        <name>ATP</name>
        <dbReference type="ChEBI" id="CHEBI:30616"/>
    </ligand>
</feature>
<evidence type="ECO:0000256" key="2">
    <source>
        <dbReference type="ARBA" id="ARBA00009605"/>
    </source>
</evidence>
<keyword evidence="11 14" id="KW-0472">Membrane</keyword>
<dbReference type="InterPro" id="IPR000719">
    <property type="entry name" value="Prot_kinase_dom"/>
</dbReference>
<keyword evidence="14" id="KW-0464">Manganese</keyword>
<evidence type="ECO:0000256" key="8">
    <source>
        <dbReference type="ARBA" id="ARBA00022777"/>
    </source>
</evidence>
<dbReference type="Pfam" id="PF00069">
    <property type="entry name" value="Pkinase"/>
    <property type="match status" value="1"/>
</dbReference>
<evidence type="ECO:0000256" key="12">
    <source>
        <dbReference type="ARBA" id="ARBA00023170"/>
    </source>
</evidence>
<dbReference type="SUPFAM" id="SSF56112">
    <property type="entry name" value="Protein kinase-like (PK-like)"/>
    <property type="match status" value="1"/>
</dbReference>
<evidence type="ECO:0000256" key="1">
    <source>
        <dbReference type="ARBA" id="ARBA00004479"/>
    </source>
</evidence>
<comment type="cofactor">
    <cofactor evidence="14">
        <name>Mg(2+)</name>
        <dbReference type="ChEBI" id="CHEBI:18420"/>
    </cofactor>
    <cofactor evidence="14">
        <name>Mn(2+)</name>
        <dbReference type="ChEBI" id="CHEBI:29035"/>
    </cofactor>
</comment>
<evidence type="ECO:0000256" key="10">
    <source>
        <dbReference type="ARBA" id="ARBA00022989"/>
    </source>
</evidence>
<dbReference type="EC" id="2.7.11.30" evidence="14"/>
<organism evidence="17 18">
    <name type="scientific">Nezara viridula</name>
    <name type="common">Southern green stink bug</name>
    <name type="synonym">Cimex viridulus</name>
    <dbReference type="NCBI Taxonomy" id="85310"/>
    <lineage>
        <taxon>Eukaryota</taxon>
        <taxon>Metazoa</taxon>
        <taxon>Ecdysozoa</taxon>
        <taxon>Arthropoda</taxon>
        <taxon>Hexapoda</taxon>
        <taxon>Insecta</taxon>
        <taxon>Pterygota</taxon>
        <taxon>Neoptera</taxon>
        <taxon>Paraneoptera</taxon>
        <taxon>Hemiptera</taxon>
        <taxon>Heteroptera</taxon>
        <taxon>Panheteroptera</taxon>
        <taxon>Pentatomomorpha</taxon>
        <taxon>Pentatomoidea</taxon>
        <taxon>Pentatomidae</taxon>
        <taxon>Pentatominae</taxon>
        <taxon>Nezara</taxon>
    </lineage>
</organism>
<comment type="similarity">
    <text evidence="2 14">Belongs to the protein kinase superfamily. TKL Ser/Thr protein kinase family. TGFB receptor subfamily.</text>
</comment>
<proteinExistence type="inferred from homology"/>
<protein>
    <recommendedName>
        <fullName evidence="14">Serine/threonine-protein kinase receptor</fullName>
        <ecNumber evidence="14">2.7.11.30</ecNumber>
    </recommendedName>
</protein>
<reference evidence="17" key="1">
    <citation type="submission" date="2022-01" db="EMBL/GenBank/DDBJ databases">
        <authorList>
            <person name="King R."/>
        </authorList>
    </citation>
    <scope>NUCLEOTIDE SEQUENCE</scope>
</reference>
<feature type="transmembrane region" description="Helical" evidence="14">
    <location>
        <begin position="149"/>
        <end position="169"/>
    </location>
</feature>
<dbReference type="PROSITE" id="PS00107">
    <property type="entry name" value="PROTEIN_KINASE_ATP"/>
    <property type="match status" value="1"/>
</dbReference>
<gene>
    <name evidence="17" type="ORF">NEZAVI_LOCUS10641</name>
</gene>
<keyword evidence="18" id="KW-1185">Reference proteome</keyword>
<evidence type="ECO:0000256" key="15">
    <source>
        <dbReference type="SAM" id="SignalP"/>
    </source>
</evidence>
<evidence type="ECO:0000256" key="7">
    <source>
        <dbReference type="ARBA" id="ARBA00022741"/>
    </source>
</evidence>
<dbReference type="OrthoDB" id="669224at2759"/>
<keyword evidence="12 14" id="KW-0675">Receptor</keyword>
<comment type="subcellular location">
    <subcellularLocation>
        <location evidence="1 14">Membrane</location>
        <topology evidence="1 14">Single-pass type I membrane protein</topology>
    </subcellularLocation>
</comment>
<evidence type="ECO:0000256" key="4">
    <source>
        <dbReference type="ARBA" id="ARBA00022679"/>
    </source>
</evidence>
<dbReference type="InterPro" id="IPR017441">
    <property type="entry name" value="Protein_kinase_ATP_BS"/>
</dbReference>
<evidence type="ECO:0000256" key="3">
    <source>
        <dbReference type="ARBA" id="ARBA00022527"/>
    </source>
</evidence>
<evidence type="ECO:0000313" key="18">
    <source>
        <dbReference type="Proteomes" id="UP001152798"/>
    </source>
</evidence>
<evidence type="ECO:0000256" key="5">
    <source>
        <dbReference type="ARBA" id="ARBA00022692"/>
    </source>
</evidence>
<dbReference type="Gene3D" id="2.10.60.10">
    <property type="entry name" value="CD59"/>
    <property type="match status" value="1"/>
</dbReference>
<feature type="signal peptide" evidence="15">
    <location>
        <begin position="1"/>
        <end position="16"/>
    </location>
</feature>
<dbReference type="GO" id="GO:0030509">
    <property type="term" value="P:BMP signaling pathway"/>
    <property type="evidence" value="ECO:0007669"/>
    <property type="project" value="TreeGrafter"/>
</dbReference>
<evidence type="ECO:0000256" key="14">
    <source>
        <dbReference type="RuleBase" id="RU361271"/>
    </source>
</evidence>
<dbReference type="GO" id="GO:0043235">
    <property type="term" value="C:receptor complex"/>
    <property type="evidence" value="ECO:0007669"/>
    <property type="project" value="TreeGrafter"/>
</dbReference>
<dbReference type="Proteomes" id="UP001152798">
    <property type="component" value="Chromosome 5"/>
</dbReference>
<comment type="catalytic activity">
    <reaction evidence="14">
        <text>L-threonyl-[receptor-protein] + ATP = O-phospho-L-threonyl-[receptor-protein] + ADP + H(+)</text>
        <dbReference type="Rhea" id="RHEA:44880"/>
        <dbReference type="Rhea" id="RHEA-COMP:11024"/>
        <dbReference type="Rhea" id="RHEA-COMP:11025"/>
        <dbReference type="ChEBI" id="CHEBI:15378"/>
        <dbReference type="ChEBI" id="CHEBI:30013"/>
        <dbReference type="ChEBI" id="CHEBI:30616"/>
        <dbReference type="ChEBI" id="CHEBI:61977"/>
        <dbReference type="ChEBI" id="CHEBI:456216"/>
        <dbReference type="EC" id="2.7.11.30"/>
    </reaction>
</comment>
<evidence type="ECO:0000259" key="16">
    <source>
        <dbReference type="PROSITE" id="PS50011"/>
    </source>
</evidence>
<evidence type="ECO:0000313" key="17">
    <source>
        <dbReference type="EMBL" id="CAH1401667.1"/>
    </source>
</evidence>
<feature type="domain" description="Protein kinase" evidence="16">
    <location>
        <begin position="205"/>
        <end position="511"/>
    </location>
</feature>
<keyword evidence="5 14" id="KW-0812">Transmembrane</keyword>
<keyword evidence="10 14" id="KW-1133">Transmembrane helix</keyword>
<dbReference type="GO" id="GO:0005024">
    <property type="term" value="F:transforming growth factor beta receptor activity"/>
    <property type="evidence" value="ECO:0007669"/>
    <property type="project" value="TreeGrafter"/>
</dbReference>
<dbReference type="InterPro" id="IPR000333">
    <property type="entry name" value="TGFB_receptor"/>
</dbReference>
<name>A0A9P0MT67_NEZVI</name>
<dbReference type="PANTHER" id="PTHR23255:SF100">
    <property type="entry name" value="RECEPTOR PROTEIN SERINE_THREONINE KINASE"/>
    <property type="match status" value="1"/>
</dbReference>
<keyword evidence="14" id="KW-0460">Magnesium</keyword>
<dbReference type="InterPro" id="IPR011009">
    <property type="entry name" value="Kinase-like_dom_sf"/>
</dbReference>